<dbReference type="NCBIfam" id="TIGR02097">
    <property type="entry name" value="yccV"/>
    <property type="match status" value="1"/>
</dbReference>
<dbReference type="PANTHER" id="PTHR48439">
    <property type="entry name" value="HEMIMETHYLATED DNA-BINDING DOMAIN-CONTAINING PROTEIN"/>
    <property type="match status" value="1"/>
</dbReference>
<dbReference type="InterPro" id="IPR053189">
    <property type="entry name" value="Clp_protease_adapter_ClpF"/>
</dbReference>
<accession>A0A381U294</accession>
<dbReference type="SUPFAM" id="SSF141255">
    <property type="entry name" value="YccV-like"/>
    <property type="match status" value="1"/>
</dbReference>
<gene>
    <name evidence="2" type="ORF">METZ01_LOCUS75058</name>
</gene>
<evidence type="ECO:0000313" key="2">
    <source>
        <dbReference type="EMBL" id="SVA22204.1"/>
    </source>
</evidence>
<dbReference type="AlphaFoldDB" id="A0A381U294"/>
<dbReference type="EMBL" id="UINC01005578">
    <property type="protein sequence ID" value="SVA22204.1"/>
    <property type="molecule type" value="Genomic_DNA"/>
</dbReference>
<dbReference type="GO" id="GO:0003677">
    <property type="term" value="F:DNA binding"/>
    <property type="evidence" value="ECO:0007669"/>
    <property type="project" value="InterPro"/>
</dbReference>
<dbReference type="InterPro" id="IPR011722">
    <property type="entry name" value="Hemimethylated_DNA-bd_dom"/>
</dbReference>
<dbReference type="Pfam" id="PF08755">
    <property type="entry name" value="YccV-like"/>
    <property type="match status" value="1"/>
</dbReference>
<dbReference type="InterPro" id="IPR036623">
    <property type="entry name" value="Hemimethylated_DNA-bd_sf"/>
</dbReference>
<protein>
    <recommendedName>
        <fullName evidence="1">Hemimethylated DNA-binding domain-containing protein</fullName>
    </recommendedName>
</protein>
<organism evidence="2">
    <name type="scientific">marine metagenome</name>
    <dbReference type="NCBI Taxonomy" id="408172"/>
    <lineage>
        <taxon>unclassified sequences</taxon>
        <taxon>metagenomes</taxon>
        <taxon>ecological metagenomes</taxon>
    </lineage>
</organism>
<evidence type="ECO:0000259" key="1">
    <source>
        <dbReference type="SMART" id="SM00992"/>
    </source>
</evidence>
<dbReference type="PANTHER" id="PTHR48439:SF1">
    <property type="entry name" value="HEMIMETHYLATED DNA-BINDING DOMAIN-CONTAINING PROTEIN"/>
    <property type="match status" value="1"/>
</dbReference>
<feature type="domain" description="Hemimethylated DNA-binding" evidence="1">
    <location>
        <begin position="13"/>
        <end position="108"/>
    </location>
</feature>
<sequence length="117" mass="13560">MIMLHPDLQECESPKYAPGDLVCHVRYRYRGVVVACDSRCMADENWYQSNKTQPDKEQPWYHVLVHESGSITYPAQSSLQLDESGQQITHPLLDHFFSGFEKGRHTRNNVPWPNTTL</sequence>
<proteinExistence type="predicted"/>
<dbReference type="Gene3D" id="2.30.30.390">
    <property type="entry name" value="Hemimethylated DNA-binding domain"/>
    <property type="match status" value="1"/>
</dbReference>
<name>A0A381U294_9ZZZZ</name>
<reference evidence="2" key="1">
    <citation type="submission" date="2018-05" db="EMBL/GenBank/DDBJ databases">
        <authorList>
            <person name="Lanie J.A."/>
            <person name="Ng W.-L."/>
            <person name="Kazmierczak K.M."/>
            <person name="Andrzejewski T.M."/>
            <person name="Davidsen T.M."/>
            <person name="Wayne K.J."/>
            <person name="Tettelin H."/>
            <person name="Glass J.I."/>
            <person name="Rusch D."/>
            <person name="Podicherti R."/>
            <person name="Tsui H.-C.T."/>
            <person name="Winkler M.E."/>
        </authorList>
    </citation>
    <scope>NUCLEOTIDE SEQUENCE</scope>
</reference>
<dbReference type="SMART" id="SM00992">
    <property type="entry name" value="YccV-like"/>
    <property type="match status" value="1"/>
</dbReference>